<evidence type="ECO:0000313" key="2">
    <source>
        <dbReference type="Proteomes" id="UP001241072"/>
    </source>
</evidence>
<keyword evidence="2" id="KW-1185">Reference proteome</keyword>
<comment type="caution">
    <text evidence="1">The sequence shown here is derived from an EMBL/GenBank/DDBJ whole genome shotgun (WGS) entry which is preliminary data.</text>
</comment>
<protein>
    <submittedName>
        <fullName evidence="1">Uncharacterized protein</fullName>
    </submittedName>
</protein>
<reference evidence="1 2" key="1">
    <citation type="submission" date="2023-07" db="EMBL/GenBank/DDBJ databases">
        <title>Protaetiibacter sp. nov WY-16 isolated from soil.</title>
        <authorList>
            <person name="Liu B."/>
            <person name="Wan Y."/>
        </authorList>
    </citation>
    <scope>NUCLEOTIDE SEQUENCE [LARGE SCALE GENOMIC DNA]</scope>
    <source>
        <strain evidence="1 2">WY-16</strain>
    </source>
</reference>
<accession>A0ABT9BJ10</accession>
<gene>
    <name evidence="1" type="ORF">Q5716_02115</name>
</gene>
<dbReference type="EMBL" id="JAUQUB010000001">
    <property type="protein sequence ID" value="MDO7881014.1"/>
    <property type="molecule type" value="Genomic_DNA"/>
</dbReference>
<proteinExistence type="predicted"/>
<dbReference type="RefSeq" id="WP_305001435.1">
    <property type="nucleotide sequence ID" value="NZ_JAUQUB010000001.1"/>
</dbReference>
<dbReference type="Proteomes" id="UP001241072">
    <property type="component" value="Unassembled WGS sequence"/>
</dbReference>
<organism evidence="1 2">
    <name type="scientific">Antiquaquibacter soli</name>
    <dbReference type="NCBI Taxonomy" id="3064523"/>
    <lineage>
        <taxon>Bacteria</taxon>
        <taxon>Bacillati</taxon>
        <taxon>Actinomycetota</taxon>
        <taxon>Actinomycetes</taxon>
        <taxon>Micrococcales</taxon>
        <taxon>Microbacteriaceae</taxon>
        <taxon>Antiquaquibacter</taxon>
    </lineage>
</organism>
<evidence type="ECO:0000313" key="1">
    <source>
        <dbReference type="EMBL" id="MDO7881014.1"/>
    </source>
</evidence>
<sequence length="155" mass="16599">MRRLAPVVVAAVAAALVLPVQAAIVLRWGEPYPALTQPVFRAPGPLDGEVLTTSKLEVVLRDAGGTEHPVELYDLLGTHAVSPVAVVSDLLLSDDAADDPAIRSWLRERVGALGLPVNGSTVETVWETEQRRIDDLDAPAQHDTLRRVTIELGSS</sequence>
<name>A0ABT9BJ10_9MICO</name>